<keyword evidence="3" id="KW-1185">Reference proteome</keyword>
<dbReference type="RefSeq" id="WP_210665415.1">
    <property type="nucleotide sequence ID" value="NZ_JAGFBV010000005.1"/>
</dbReference>
<evidence type="ECO:0000259" key="1">
    <source>
        <dbReference type="Pfam" id="PF18942"/>
    </source>
</evidence>
<reference evidence="2 3" key="1">
    <citation type="submission" date="2021-03" db="EMBL/GenBank/DDBJ databases">
        <title>Flavobacterium Flabelliformis Sp. Nov. And Flavobacterium Geliluteum Sp. Nov., Two Novel Multidrug Resistant Psychrophilic Species Isolated From Antarctica.</title>
        <authorList>
            <person name="Kralova S."/>
            <person name="Busse H.J."/>
            <person name="Bezdicek M."/>
            <person name="Nykrynova M."/>
            <person name="Kroupova E."/>
            <person name="Krsek D."/>
            <person name="Sedlacek I."/>
        </authorList>
    </citation>
    <scope>NUCLEOTIDE SEQUENCE [LARGE SCALE GENOMIC DNA]</scope>
    <source>
        <strain evidence="2 3">P7388</strain>
    </source>
</reference>
<dbReference type="NCBIfam" id="NF038128">
    <property type="entry name" value="choice_anch_J"/>
    <property type="match status" value="1"/>
</dbReference>
<dbReference type="Proteomes" id="UP000675047">
    <property type="component" value="Unassembled WGS sequence"/>
</dbReference>
<dbReference type="EMBL" id="JAGFBV010000005">
    <property type="protein sequence ID" value="MBP4137379.1"/>
    <property type="molecule type" value="Genomic_DNA"/>
</dbReference>
<evidence type="ECO:0000313" key="3">
    <source>
        <dbReference type="Proteomes" id="UP000675047"/>
    </source>
</evidence>
<proteinExistence type="predicted"/>
<dbReference type="InterPro" id="IPR043744">
    <property type="entry name" value="DUF5689"/>
</dbReference>
<evidence type="ECO:0000313" key="2">
    <source>
        <dbReference type="EMBL" id="MBP4137379.1"/>
    </source>
</evidence>
<dbReference type="PROSITE" id="PS51257">
    <property type="entry name" value="PROKAR_LIPOPROTEIN"/>
    <property type="match status" value="1"/>
</dbReference>
<dbReference type="AlphaFoldDB" id="A0A941AVC3"/>
<protein>
    <submittedName>
        <fullName evidence="2">Choice-of-anchor J domain-containing protein</fullName>
    </submittedName>
</protein>
<comment type="caution">
    <text evidence="2">The sequence shown here is derived from an EMBL/GenBank/DDBJ whole genome shotgun (WGS) entry which is preliminary data.</text>
</comment>
<feature type="domain" description="DUF5689" evidence="1">
    <location>
        <begin position="39"/>
        <end position="269"/>
    </location>
</feature>
<dbReference type="Pfam" id="PF18942">
    <property type="entry name" value="DUF5689"/>
    <property type="match status" value="1"/>
</dbReference>
<sequence>MKNRFLNSIFILLLLFFYGCNEEVALPKLDCTQANLAINQTVEKVRETTTATATKYLYDDIIEAYVISSDEGGNFFKTISLQTFPTATSPAVGFSVSVDATNTYIDYRVGNKVYIRLKNQFTDLFYGGVRMGSLYENGAGTASVGRISQNDFKNVLNASCTKVNENQLVQQMTIEEALDESKINTLIELIDVQFTDAAVGRHYFEEANNIGGATNWSLRDKTGNQIIFRTSSFASFANSFVPEGNGKVRGILTKFGSDYQLMSRYESDVIMKGSRAIPIFSEDFQTAVNNSNLNLAGWVNSVQKGRLFWKGAVASGNGYAQYAISGTKVAVNEGWLITPPINMDDYKKEVLTFRSAQDHLDVDSPLNALEVLVSSDFDGLNIQSATWTSLKAKFPNQSTAWNEFVGSGAIDLSEYEGVIRIAFRYKGSGTNLALDGAFQLDDIKIYGEK</sequence>
<organism evidence="2 3">
    <name type="scientific">Flavobacterium geliluteum</name>
    <dbReference type="NCBI Taxonomy" id="2816120"/>
    <lineage>
        <taxon>Bacteria</taxon>
        <taxon>Pseudomonadati</taxon>
        <taxon>Bacteroidota</taxon>
        <taxon>Flavobacteriia</taxon>
        <taxon>Flavobacteriales</taxon>
        <taxon>Flavobacteriaceae</taxon>
        <taxon>Flavobacterium</taxon>
    </lineage>
</organism>
<accession>A0A941AVC3</accession>
<dbReference type="Gene3D" id="2.60.120.200">
    <property type="match status" value="1"/>
</dbReference>
<name>A0A941AVC3_9FLAO</name>
<gene>
    <name evidence="2" type="ORF">J3495_04705</name>
</gene>